<dbReference type="Proteomes" id="UP000441754">
    <property type="component" value="Unassembled WGS sequence"/>
</dbReference>
<evidence type="ECO:0000313" key="4">
    <source>
        <dbReference type="EMBL" id="MRS60947.1"/>
    </source>
</evidence>
<keyword evidence="5" id="KW-1185">Reference proteome</keyword>
<dbReference type="Pfam" id="PF00534">
    <property type="entry name" value="Glycos_transf_1"/>
    <property type="match status" value="1"/>
</dbReference>
<dbReference type="SUPFAM" id="SSF53756">
    <property type="entry name" value="UDP-Glycosyltransferase/glycogen phosphorylase"/>
    <property type="match status" value="1"/>
</dbReference>
<comment type="caution">
    <text evidence="4">The sequence shown here is derived from an EMBL/GenBank/DDBJ whole genome shotgun (WGS) entry which is preliminary data.</text>
</comment>
<dbReference type="RefSeq" id="WP_154174336.1">
    <property type="nucleotide sequence ID" value="NZ_WJXZ01000002.1"/>
</dbReference>
<accession>A0A7K0EGK5</accession>
<dbReference type="InterPro" id="IPR001296">
    <property type="entry name" value="Glyco_trans_1"/>
</dbReference>
<evidence type="ECO:0000256" key="1">
    <source>
        <dbReference type="ARBA" id="ARBA00022676"/>
    </source>
</evidence>
<dbReference type="OrthoDB" id="1450439at2"/>
<dbReference type="PANTHER" id="PTHR12526:SF629">
    <property type="entry name" value="TEICHURONIC ACID BIOSYNTHESIS GLYCOSYLTRANSFERASE TUAH-RELATED"/>
    <property type="match status" value="1"/>
</dbReference>
<dbReference type="GO" id="GO:0016757">
    <property type="term" value="F:glycosyltransferase activity"/>
    <property type="evidence" value="ECO:0007669"/>
    <property type="project" value="UniProtKB-KW"/>
</dbReference>
<dbReference type="EMBL" id="WJXZ01000002">
    <property type="protein sequence ID" value="MRS60947.1"/>
    <property type="molecule type" value="Genomic_DNA"/>
</dbReference>
<gene>
    <name evidence="4" type="ORF">GJJ30_06540</name>
</gene>
<reference evidence="4 5" key="1">
    <citation type="journal article" date="2018" name="Antonie Van Leeuwenhoek">
        <title>Larkinella terrae sp. nov., isolated from soil on Jeju Island, South Korea.</title>
        <authorList>
            <person name="Ten L.N."/>
            <person name="Jeon J."/>
            <person name="Park S.J."/>
            <person name="Park S."/>
            <person name="Lee S.Y."/>
            <person name="Kim M.K."/>
            <person name="Jung H.Y."/>
        </authorList>
    </citation>
    <scope>NUCLEOTIDE SEQUENCE [LARGE SCALE GENOMIC DNA]</scope>
    <source>
        <strain evidence="4 5">KCTC 52001</strain>
    </source>
</reference>
<proteinExistence type="predicted"/>
<evidence type="ECO:0000259" key="3">
    <source>
        <dbReference type="Pfam" id="PF00534"/>
    </source>
</evidence>
<name>A0A7K0EGK5_9BACT</name>
<keyword evidence="1" id="KW-0328">Glycosyltransferase</keyword>
<feature type="domain" description="Glycosyl transferase family 1" evidence="3">
    <location>
        <begin position="175"/>
        <end position="348"/>
    </location>
</feature>
<keyword evidence="2 4" id="KW-0808">Transferase</keyword>
<evidence type="ECO:0000313" key="5">
    <source>
        <dbReference type="Proteomes" id="UP000441754"/>
    </source>
</evidence>
<dbReference type="PANTHER" id="PTHR12526">
    <property type="entry name" value="GLYCOSYLTRANSFERASE"/>
    <property type="match status" value="1"/>
</dbReference>
<sequence length="375" mass="43875">MKRQRILHISTAHSPYDPRIVYKYLPTLIEHYEVYCALPGAEAAVVPGVHFIDLPRFGRVVFRFLITCPVVLWKTVRLRPRLIHVYSPEFLPFAYLYRWMGAAVIYEVQENLYKKIHLKKQNRGWLLRRLFRFFDRLAWRHFSLIFTEHGYLTTYTDLAQPYAVIYNYPVLPFMQTFRQPYRKPTDPIEFFYIGVLSFDRAIETLLAGLALLKMDFPDFKVHLFGRRTFTDSELQVIPAYRTVKDNLIFYGYTDQAKALLYAAKAVCGLALLKPVGDYPESYTTKMFEYMALGLPVITADFPLYREVVEKYGCGFCIDPLNPVVFADCLRYLSTHPQEAREMGERGRQATVNAFNWLTERAKLLQLYQTLLPSSA</sequence>
<protein>
    <submittedName>
        <fullName evidence="4">Glycosyltransferase</fullName>
    </submittedName>
</protein>
<dbReference type="AlphaFoldDB" id="A0A7K0EGK5"/>
<organism evidence="4 5">
    <name type="scientific">Larkinella terrae</name>
    <dbReference type="NCBI Taxonomy" id="2025311"/>
    <lineage>
        <taxon>Bacteria</taxon>
        <taxon>Pseudomonadati</taxon>
        <taxon>Bacteroidota</taxon>
        <taxon>Cytophagia</taxon>
        <taxon>Cytophagales</taxon>
        <taxon>Spirosomataceae</taxon>
        <taxon>Larkinella</taxon>
    </lineage>
</organism>
<dbReference type="Gene3D" id="3.40.50.2000">
    <property type="entry name" value="Glycogen Phosphorylase B"/>
    <property type="match status" value="2"/>
</dbReference>
<evidence type="ECO:0000256" key="2">
    <source>
        <dbReference type="ARBA" id="ARBA00022679"/>
    </source>
</evidence>